<organism evidence="2">
    <name type="scientific">Anopheles sinensis</name>
    <name type="common">Mosquito</name>
    <dbReference type="NCBI Taxonomy" id="74873"/>
    <lineage>
        <taxon>Eukaryota</taxon>
        <taxon>Metazoa</taxon>
        <taxon>Ecdysozoa</taxon>
        <taxon>Arthropoda</taxon>
        <taxon>Hexapoda</taxon>
        <taxon>Insecta</taxon>
        <taxon>Pterygota</taxon>
        <taxon>Neoptera</taxon>
        <taxon>Endopterygota</taxon>
        <taxon>Diptera</taxon>
        <taxon>Nematocera</taxon>
        <taxon>Culicoidea</taxon>
        <taxon>Culicidae</taxon>
        <taxon>Anophelinae</taxon>
        <taxon>Anopheles</taxon>
    </lineage>
</organism>
<sequence>MISTTPSDPDPTRCGGRSRPGGPAPRMTDINGYLFAITRRGHHNYPCGGASFCIKKVSAGRGRWQMQRPSGADVCIRRSRRLILTFVWSVQGVSLTLPCLEEV</sequence>
<protein>
    <submittedName>
        <fullName evidence="2 3">4-hydroxyacetophenone monooxygenase</fullName>
    </submittedName>
</protein>
<dbReference type="AlphaFoldDB" id="A0A084WKT5"/>
<evidence type="ECO:0000313" key="4">
    <source>
        <dbReference type="Proteomes" id="UP000030765"/>
    </source>
</evidence>
<keyword evidence="2" id="KW-0560">Oxidoreductase</keyword>
<dbReference type="EMBL" id="KE525350">
    <property type="protein sequence ID" value="KFB50829.1"/>
    <property type="molecule type" value="Genomic_DNA"/>
</dbReference>
<reference evidence="3" key="2">
    <citation type="submission" date="2020-05" db="UniProtKB">
        <authorList>
            <consortium name="EnsemblMetazoa"/>
        </authorList>
    </citation>
    <scope>IDENTIFICATION</scope>
</reference>
<feature type="compositionally biased region" description="Low complexity" evidence="1">
    <location>
        <begin position="12"/>
        <end position="26"/>
    </location>
</feature>
<dbReference type="VEuPathDB" id="VectorBase:ASIC019238"/>
<dbReference type="EnsemblMetazoa" id="ASIC019238-RA">
    <property type="protein sequence ID" value="ASIC019238-PA"/>
    <property type="gene ID" value="ASIC019238"/>
</dbReference>
<keyword evidence="2" id="KW-0503">Monooxygenase</keyword>
<evidence type="ECO:0000256" key="1">
    <source>
        <dbReference type="SAM" id="MobiDB-lite"/>
    </source>
</evidence>
<accession>A0A084WKT5</accession>
<reference evidence="2 4" key="1">
    <citation type="journal article" date="2014" name="BMC Genomics">
        <title>Genome sequence of Anopheles sinensis provides insight into genetics basis of mosquito competence for malaria parasites.</title>
        <authorList>
            <person name="Zhou D."/>
            <person name="Zhang D."/>
            <person name="Ding G."/>
            <person name="Shi L."/>
            <person name="Hou Q."/>
            <person name="Ye Y."/>
            <person name="Xu Y."/>
            <person name="Zhou H."/>
            <person name="Xiong C."/>
            <person name="Li S."/>
            <person name="Yu J."/>
            <person name="Hong S."/>
            <person name="Yu X."/>
            <person name="Zou P."/>
            <person name="Chen C."/>
            <person name="Chang X."/>
            <person name="Wang W."/>
            <person name="Lv Y."/>
            <person name="Sun Y."/>
            <person name="Ma L."/>
            <person name="Shen B."/>
            <person name="Zhu C."/>
        </authorList>
    </citation>
    <scope>NUCLEOTIDE SEQUENCE [LARGE SCALE GENOMIC DNA]</scope>
</reference>
<name>A0A084WKT5_ANOSI</name>
<dbReference type="GO" id="GO:0004497">
    <property type="term" value="F:monooxygenase activity"/>
    <property type="evidence" value="ECO:0007669"/>
    <property type="project" value="UniProtKB-KW"/>
</dbReference>
<proteinExistence type="predicted"/>
<evidence type="ECO:0000313" key="2">
    <source>
        <dbReference type="EMBL" id="KFB50829.1"/>
    </source>
</evidence>
<keyword evidence="4" id="KW-1185">Reference proteome</keyword>
<gene>
    <name evidence="2" type="ORF">ZHAS_00019238</name>
</gene>
<evidence type="ECO:0000313" key="3">
    <source>
        <dbReference type="EnsemblMetazoa" id="ASIC019238-PA"/>
    </source>
</evidence>
<dbReference type="Proteomes" id="UP000030765">
    <property type="component" value="Unassembled WGS sequence"/>
</dbReference>
<feature type="region of interest" description="Disordered" evidence="1">
    <location>
        <begin position="1"/>
        <end position="27"/>
    </location>
</feature>
<dbReference type="EMBL" id="ATLV01024143">
    <property type="status" value="NOT_ANNOTATED_CDS"/>
    <property type="molecule type" value="Genomic_DNA"/>
</dbReference>